<protein>
    <recommendedName>
        <fullName evidence="3">histidine kinase</fullName>
        <ecNumber evidence="3">2.7.13.3</ecNumber>
    </recommendedName>
</protein>
<keyword evidence="4" id="KW-0600">Photoreceptor protein</keyword>
<dbReference type="FunFam" id="3.30.565.10:FF:000006">
    <property type="entry name" value="Sensor histidine kinase WalK"/>
    <property type="match status" value="1"/>
</dbReference>
<evidence type="ECO:0000256" key="6">
    <source>
        <dbReference type="ARBA" id="ARBA00022606"/>
    </source>
</evidence>
<dbReference type="InterPro" id="IPR036890">
    <property type="entry name" value="HATPase_C_sf"/>
</dbReference>
<sequence length="745" mass="84431">MIDIEAPIQYYDSIQPHGMVVVLSDHSDRHILQLSRNSEAFLGVSAEDLLGQPLAHILDAKQRQALDAAASELDPTIPPRLSLTLTVNNQAKSFQGRVHRNPDGILILELEPERQETDVSLTAFYQMVRSHVRHLQTTDNIQHLCQTGVESIYEFTGFDRVMAYEFNPQGHGIVVAEAKREHLPAYLGLHYPDADTRPCRHLFSRNYSRLIPDAHVENVPLVPRENPQTGAPLDLTHCELRGVVSCHQTYLQNMGVRSTLVMSLFRQQQLWGLISCHHLTPKYLWESQREACTLLVQAMSLELSVKSQTTEYADRVACQRKLSHLLESMSETQDWVKGALDHEDTFLGMVAASGAVIYRDGVCDFAGKTPSQLHILRLIPKIEAEMADQVFACDRLEEIDETASCYSPVGSGVLAIAISPALRHYILWFRPEYRQTVRWAGDPNHVMERNLDGDGMVRLSPRGSFAEWSEQVKGQSLPWQDWETEAALALRDAILKVVIRQADALAKLTQELERSNAELEKFAYVASHDLQEPLNLVSSYVQLLEMRYGDRLDQDAHEFIGFAVEGVTHMQRLIDDLLAYSRVGSRGEPFRPVSVNAVLERVRTNLQGRIEESHAMIELDDLPDVMADEIQLMQLFQNLIGNALKFHSESPLRIRIQAKRDHEMWRFCVEDNGIGLAPQFADRIFSIFQRLHTRDEYPGTGIGLAICKRIVERHGGRIWVESSLGCGACFYFTFPVCRLEPVEDV</sequence>
<evidence type="ECO:0000313" key="14">
    <source>
        <dbReference type="EMBL" id="AQU12707.1"/>
    </source>
</evidence>
<comment type="similarity">
    <text evidence="2">In the N-terminal section; belongs to the phytochrome family.</text>
</comment>
<dbReference type="GO" id="GO:0006355">
    <property type="term" value="P:regulation of DNA-templated transcription"/>
    <property type="evidence" value="ECO:0007669"/>
    <property type="project" value="InterPro"/>
</dbReference>
<dbReference type="GO" id="GO:0009584">
    <property type="term" value="P:detection of visible light"/>
    <property type="evidence" value="ECO:0007669"/>
    <property type="project" value="InterPro"/>
</dbReference>
<dbReference type="Gene3D" id="3.30.565.10">
    <property type="entry name" value="Histidine kinase-like ATPase, C-terminal domain"/>
    <property type="match status" value="1"/>
</dbReference>
<evidence type="ECO:0000256" key="9">
    <source>
        <dbReference type="ARBA" id="ARBA00022991"/>
    </source>
</evidence>
<feature type="non-terminal residue" evidence="14">
    <location>
        <position position="745"/>
    </location>
</feature>
<dbReference type="EMBL" id="KY379323">
    <property type="protein sequence ID" value="AQU12707.1"/>
    <property type="molecule type" value="Genomic_DNA"/>
</dbReference>
<comment type="catalytic activity">
    <reaction evidence="1">
        <text>ATP + protein L-histidine = ADP + protein N-phospho-L-histidine.</text>
        <dbReference type="EC" id="2.7.13.3"/>
    </reaction>
</comment>
<dbReference type="SUPFAM" id="SSF55781">
    <property type="entry name" value="GAF domain-like"/>
    <property type="match status" value="2"/>
</dbReference>
<evidence type="ECO:0000256" key="5">
    <source>
        <dbReference type="ARBA" id="ARBA00022553"/>
    </source>
</evidence>
<organism evidence="14">
    <name type="scientific">Phormidium lacuna HE10JO</name>
    <dbReference type="NCBI Taxonomy" id="1765956"/>
    <lineage>
        <taxon>Bacteria</taxon>
        <taxon>Bacillati</taxon>
        <taxon>Cyanobacteriota</taxon>
        <taxon>Cyanophyceae</taxon>
        <taxon>Oscillatoriophycideae</taxon>
        <taxon>Oscillatoriales</taxon>
        <taxon>Oscillatoriaceae</taxon>
        <taxon>Phormidium</taxon>
        <taxon>Phormidium lacuna</taxon>
    </lineage>
</organism>
<accession>A0A1S6LXU3</accession>
<dbReference type="PROSITE" id="PS50109">
    <property type="entry name" value="HIS_KIN"/>
    <property type="match status" value="1"/>
</dbReference>
<keyword evidence="7" id="KW-0808">Transferase</keyword>
<dbReference type="Pfam" id="PF00360">
    <property type="entry name" value="PHY"/>
    <property type="match status" value="1"/>
</dbReference>
<feature type="domain" description="Phytochrome chromophore attachment site" evidence="12">
    <location>
        <begin position="140"/>
        <end position="297"/>
    </location>
</feature>
<name>A0A1S6LXU3_9CYAN</name>
<dbReference type="InterPro" id="IPR016132">
    <property type="entry name" value="Phyto_chromo_attachment"/>
</dbReference>
<dbReference type="GO" id="GO:0009881">
    <property type="term" value="F:photoreceptor activity"/>
    <property type="evidence" value="ECO:0007669"/>
    <property type="project" value="UniProtKB-KW"/>
</dbReference>
<dbReference type="PANTHER" id="PTHR43304">
    <property type="entry name" value="PHYTOCHROME-LIKE PROTEIN CPH1"/>
    <property type="match status" value="1"/>
</dbReference>
<dbReference type="CDD" id="cd16921">
    <property type="entry name" value="HATPase_FilI-like"/>
    <property type="match status" value="1"/>
</dbReference>
<dbReference type="SMR" id="A0A1S6LXU3"/>
<evidence type="ECO:0000256" key="11">
    <source>
        <dbReference type="SAM" id="Coils"/>
    </source>
</evidence>
<dbReference type="EC" id="2.7.13.3" evidence="3"/>
<dbReference type="InterPro" id="IPR029016">
    <property type="entry name" value="GAF-like_dom_sf"/>
</dbReference>
<dbReference type="SUPFAM" id="SSF55785">
    <property type="entry name" value="PYP-like sensor domain (PAS domain)"/>
    <property type="match status" value="1"/>
</dbReference>
<evidence type="ECO:0000256" key="1">
    <source>
        <dbReference type="ARBA" id="ARBA00000085"/>
    </source>
</evidence>
<evidence type="ECO:0000259" key="12">
    <source>
        <dbReference type="PROSITE" id="PS50046"/>
    </source>
</evidence>
<keyword evidence="10" id="KW-0675">Receptor</keyword>
<dbReference type="InterPro" id="IPR013654">
    <property type="entry name" value="PAS_2"/>
</dbReference>
<dbReference type="Gene3D" id="3.30.450.40">
    <property type="match status" value="1"/>
</dbReference>
<dbReference type="PROSITE" id="PS50046">
    <property type="entry name" value="PHYTOCHROME_2"/>
    <property type="match status" value="1"/>
</dbReference>
<evidence type="ECO:0000259" key="13">
    <source>
        <dbReference type="PROSITE" id="PS50109"/>
    </source>
</evidence>
<keyword evidence="5" id="KW-0597">Phosphoprotein</keyword>
<dbReference type="Pfam" id="PF02518">
    <property type="entry name" value="HATPase_c"/>
    <property type="match status" value="1"/>
</dbReference>
<evidence type="ECO:0000256" key="2">
    <source>
        <dbReference type="ARBA" id="ARBA00006402"/>
    </source>
</evidence>
<dbReference type="Gene3D" id="3.30.450.20">
    <property type="entry name" value="PAS domain"/>
    <property type="match status" value="1"/>
</dbReference>
<keyword evidence="6" id="KW-0716">Sensory transduction</keyword>
<dbReference type="Pfam" id="PF01590">
    <property type="entry name" value="GAF"/>
    <property type="match status" value="1"/>
</dbReference>
<dbReference type="InterPro" id="IPR035965">
    <property type="entry name" value="PAS-like_dom_sf"/>
</dbReference>
<dbReference type="SMART" id="SM00388">
    <property type="entry name" value="HisKA"/>
    <property type="match status" value="1"/>
</dbReference>
<dbReference type="GO" id="GO:0000155">
    <property type="term" value="F:phosphorelay sensor kinase activity"/>
    <property type="evidence" value="ECO:0007669"/>
    <property type="project" value="InterPro"/>
</dbReference>
<dbReference type="AlphaFoldDB" id="A0A1S6LXU3"/>
<dbReference type="Gene3D" id="3.30.450.270">
    <property type="match status" value="1"/>
</dbReference>
<dbReference type="InterPro" id="IPR036097">
    <property type="entry name" value="HisK_dim/P_sf"/>
</dbReference>
<dbReference type="CDD" id="cd00082">
    <property type="entry name" value="HisKA"/>
    <property type="match status" value="1"/>
</dbReference>
<reference evidence="14" key="1">
    <citation type="journal article" date="2017" name="Process Biochem.">
        <title>Characterization of Phormidium lacuna strains from the North Sea and the Mediterranean Sea for biotechnological applications.</title>
        <authorList>
            <person name="Nies F."/>
            <person name="Woerner S."/>
            <person name="Wunsch N."/>
            <person name="Armant O."/>
            <person name="Sharma V."/>
            <person name="Hesselschwerdt A."/>
            <person name="Falk F."/>
            <person name="Weber N."/>
            <person name="Weiss J."/>
            <person name="Trautmann A."/>
            <person name="Posten C."/>
            <person name="Prakash T."/>
            <person name="Lamparter T."/>
        </authorList>
    </citation>
    <scope>NUCLEOTIDE SEQUENCE</scope>
    <source>
        <strain evidence="14">HE10JO</strain>
    </source>
</reference>
<dbReference type="InterPro" id="IPR003661">
    <property type="entry name" value="HisK_dim/P_dom"/>
</dbReference>
<evidence type="ECO:0000256" key="4">
    <source>
        <dbReference type="ARBA" id="ARBA00022543"/>
    </source>
</evidence>
<dbReference type="SMART" id="SM00065">
    <property type="entry name" value="GAF"/>
    <property type="match status" value="1"/>
</dbReference>
<dbReference type="Pfam" id="PF00512">
    <property type="entry name" value="HisKA"/>
    <property type="match status" value="1"/>
</dbReference>
<dbReference type="PRINTS" id="PR01033">
    <property type="entry name" value="PHYTOCHROME"/>
</dbReference>
<evidence type="ECO:0000256" key="7">
    <source>
        <dbReference type="ARBA" id="ARBA00022679"/>
    </source>
</evidence>
<evidence type="ECO:0000256" key="10">
    <source>
        <dbReference type="ARBA" id="ARBA00023170"/>
    </source>
</evidence>
<evidence type="ECO:0000256" key="3">
    <source>
        <dbReference type="ARBA" id="ARBA00012438"/>
    </source>
</evidence>
<keyword evidence="11" id="KW-0175">Coiled coil</keyword>
<dbReference type="InterPro" id="IPR001294">
    <property type="entry name" value="Phytochrome"/>
</dbReference>
<dbReference type="InterPro" id="IPR013515">
    <property type="entry name" value="Phytochrome_cen-reg"/>
</dbReference>
<feature type="domain" description="Histidine kinase" evidence="13">
    <location>
        <begin position="525"/>
        <end position="738"/>
    </location>
</feature>
<dbReference type="SUPFAM" id="SSF47384">
    <property type="entry name" value="Homodimeric domain of signal transducing histidine kinase"/>
    <property type="match status" value="1"/>
</dbReference>
<dbReference type="InterPro" id="IPR003594">
    <property type="entry name" value="HATPase_dom"/>
</dbReference>
<evidence type="ECO:0000256" key="8">
    <source>
        <dbReference type="ARBA" id="ARBA00022777"/>
    </source>
</evidence>
<dbReference type="SUPFAM" id="SSF55874">
    <property type="entry name" value="ATPase domain of HSP90 chaperone/DNA topoisomerase II/histidine kinase"/>
    <property type="match status" value="1"/>
</dbReference>
<feature type="coiled-coil region" evidence="11">
    <location>
        <begin position="498"/>
        <end position="525"/>
    </location>
</feature>
<dbReference type="PANTHER" id="PTHR43304:SF1">
    <property type="entry name" value="PAC DOMAIN-CONTAINING PROTEIN"/>
    <property type="match status" value="1"/>
</dbReference>
<dbReference type="InterPro" id="IPR052162">
    <property type="entry name" value="Sensor_kinase/Photoreceptor"/>
</dbReference>
<dbReference type="InterPro" id="IPR043150">
    <property type="entry name" value="Phytochrome_PHY_sf"/>
</dbReference>
<dbReference type="Pfam" id="PF08446">
    <property type="entry name" value="PAS_2"/>
    <property type="match status" value="1"/>
</dbReference>
<dbReference type="Gene3D" id="1.10.287.130">
    <property type="match status" value="1"/>
</dbReference>
<dbReference type="InterPro" id="IPR003018">
    <property type="entry name" value="GAF"/>
</dbReference>
<keyword evidence="8" id="KW-0418">Kinase</keyword>
<dbReference type="InterPro" id="IPR005467">
    <property type="entry name" value="His_kinase_dom"/>
</dbReference>
<dbReference type="SMART" id="SM00387">
    <property type="entry name" value="HATPase_c"/>
    <property type="match status" value="1"/>
</dbReference>
<proteinExistence type="inferred from homology"/>
<keyword evidence="9" id="KW-0157">Chromophore</keyword>